<evidence type="ECO:0000313" key="1">
    <source>
        <dbReference type="EMBL" id="AOS46115.1"/>
    </source>
</evidence>
<dbReference type="KEGG" id="obg:Verru16b_03211"/>
<reference evidence="1 2" key="1">
    <citation type="submission" date="2016-06" db="EMBL/GenBank/DDBJ databases">
        <title>Three novel species with peptidoglycan cell walls form the new genus Lacunisphaera gen. nov. in the family Opitutaceae of the verrucomicrobial subdivision 4.</title>
        <authorList>
            <person name="Rast P."/>
            <person name="Gloeckner I."/>
            <person name="Jogler M."/>
            <person name="Boedeker C."/>
            <person name="Jeske O."/>
            <person name="Wiegand S."/>
            <person name="Reinhardt R."/>
            <person name="Schumann P."/>
            <person name="Rohde M."/>
            <person name="Spring S."/>
            <person name="Gloeckner F.O."/>
            <person name="Jogler C."/>
        </authorList>
    </citation>
    <scope>NUCLEOTIDE SEQUENCE [LARGE SCALE GENOMIC DNA]</scope>
    <source>
        <strain evidence="1 2">IG16b</strain>
    </source>
</reference>
<dbReference type="EMBL" id="CP016094">
    <property type="protein sequence ID" value="AOS46115.1"/>
    <property type="molecule type" value="Genomic_DNA"/>
</dbReference>
<accession>A0A1D8AZ11</accession>
<dbReference type="Proteomes" id="UP000095228">
    <property type="component" value="Chromosome"/>
</dbReference>
<organism evidence="1 2">
    <name type="scientific">Lacunisphaera limnophila</name>
    <dbReference type="NCBI Taxonomy" id="1838286"/>
    <lineage>
        <taxon>Bacteria</taxon>
        <taxon>Pseudomonadati</taxon>
        <taxon>Verrucomicrobiota</taxon>
        <taxon>Opitutia</taxon>
        <taxon>Opitutales</taxon>
        <taxon>Opitutaceae</taxon>
        <taxon>Lacunisphaera</taxon>
    </lineage>
</organism>
<protein>
    <submittedName>
        <fullName evidence="1">Uncharacterized protein</fullName>
    </submittedName>
</protein>
<sequence length="291" mass="33379">MDLWVRHRQAVNLNLAWDQRVNVSSETEWRATVTHPDIISSILWPSPPLFPIQYRHAGRRHPHEIDYVNDPVRNQEFRNACQRLAVSIDQELGGMRCLVYAPLRGALPIWRVVSQFLKHAKCDVYYPVTSSFISYPISFEVQGTKKRPISGRYANVLELQRLKPFLGGYDAMLYIDEIVSGSMMQGHIKEMLLLEINRLVPIVAAGIADRNGRKSIDRRSQITAKVTDGLLRAFFWEGCPSLITEDQKYLLGIHYADYTTGPNIVPFLNEKLGPYPEREAFEKEVFIQPAP</sequence>
<gene>
    <name evidence="1" type="ORF">Verru16b_03211</name>
</gene>
<evidence type="ECO:0000313" key="2">
    <source>
        <dbReference type="Proteomes" id="UP000095228"/>
    </source>
</evidence>
<proteinExistence type="predicted"/>
<keyword evidence="2" id="KW-1185">Reference proteome</keyword>
<dbReference type="AlphaFoldDB" id="A0A1D8AZ11"/>
<name>A0A1D8AZ11_9BACT</name>